<keyword evidence="3" id="KW-1185">Reference proteome</keyword>
<dbReference type="Proteomes" id="UP000654075">
    <property type="component" value="Unassembled WGS sequence"/>
</dbReference>
<evidence type="ECO:0000313" key="2">
    <source>
        <dbReference type="EMBL" id="CAE8602169.1"/>
    </source>
</evidence>
<dbReference type="EMBL" id="CAJNNV010013903">
    <property type="protein sequence ID" value="CAE8602169.1"/>
    <property type="molecule type" value="Genomic_DNA"/>
</dbReference>
<protein>
    <recommendedName>
        <fullName evidence="4">Chalcone isomerase domain-containing protein</fullName>
    </recommendedName>
</protein>
<dbReference type="InterPro" id="IPR036298">
    <property type="entry name" value="Chalcone_isomerase_sf"/>
</dbReference>
<dbReference type="AlphaFoldDB" id="A0A813ENC2"/>
<accession>A0A813ENC2</accession>
<reference evidence="2" key="1">
    <citation type="submission" date="2021-02" db="EMBL/GenBank/DDBJ databases">
        <authorList>
            <person name="Dougan E. K."/>
            <person name="Rhodes N."/>
            <person name="Thang M."/>
            <person name="Chan C."/>
        </authorList>
    </citation>
    <scope>NUCLEOTIDE SEQUENCE</scope>
</reference>
<gene>
    <name evidence="2" type="ORF">PGLA1383_LOCUS20427</name>
</gene>
<dbReference type="SUPFAM" id="SSF54626">
    <property type="entry name" value="Chalcone isomerase"/>
    <property type="match status" value="1"/>
</dbReference>
<proteinExistence type="predicted"/>
<comment type="caution">
    <text evidence="2">The sequence shown here is derived from an EMBL/GenBank/DDBJ whole genome shotgun (WGS) entry which is preliminary data.</text>
</comment>
<name>A0A813ENC2_POLGL</name>
<dbReference type="GO" id="GO:0016872">
    <property type="term" value="F:intramolecular lyase activity"/>
    <property type="evidence" value="ECO:0007669"/>
    <property type="project" value="InterPro"/>
</dbReference>
<keyword evidence="1" id="KW-0732">Signal</keyword>
<feature type="signal peptide" evidence="1">
    <location>
        <begin position="1"/>
        <end position="28"/>
    </location>
</feature>
<dbReference type="PANTHER" id="PTHR47698">
    <property type="entry name" value="FATTY-ACID-BINDING PROTEIN 3, CHLOROPLASTIC"/>
    <property type="match status" value="1"/>
</dbReference>
<evidence type="ECO:0008006" key="4">
    <source>
        <dbReference type="Google" id="ProtNLM"/>
    </source>
</evidence>
<dbReference type="InterPro" id="IPR016088">
    <property type="entry name" value="Chalcone_isomerase_3-sand"/>
</dbReference>
<dbReference type="PANTHER" id="PTHR47698:SF2">
    <property type="entry name" value="FATTY-ACID-BINDING PROTEIN 3, CHLOROPLASTIC"/>
    <property type="match status" value="1"/>
</dbReference>
<organism evidence="2 3">
    <name type="scientific">Polarella glacialis</name>
    <name type="common">Dinoflagellate</name>
    <dbReference type="NCBI Taxonomy" id="89957"/>
    <lineage>
        <taxon>Eukaryota</taxon>
        <taxon>Sar</taxon>
        <taxon>Alveolata</taxon>
        <taxon>Dinophyceae</taxon>
        <taxon>Suessiales</taxon>
        <taxon>Suessiaceae</taxon>
        <taxon>Polarella</taxon>
    </lineage>
</organism>
<feature type="chain" id="PRO_5032527599" description="Chalcone isomerase domain-containing protein" evidence="1">
    <location>
        <begin position="29"/>
        <end position="233"/>
    </location>
</feature>
<dbReference type="Gene3D" id="3.50.70.10">
    <property type="match status" value="1"/>
</dbReference>
<evidence type="ECO:0000313" key="3">
    <source>
        <dbReference type="Proteomes" id="UP000654075"/>
    </source>
</evidence>
<sequence>MRPSMPRRRAFLAVGALAVWICLLGWHAQDDHHDRLAAMGVAEYSKTGTVFPETVNGQDLVATGMLQVTSGRIGACQSRFGGIKVYAVGFYLGKSCGLWGKCGAGTQQLTDASVGKATLRMVVTSSLVSRSMLVRRLKETVGPRLQLQGLQKVEVLAAFERAFTDGPTFGRGTVLHLACNKAGVEVRVGDRHKVEVKSPELAHALLAAYLDGDATLPAFRDAILSRVTAGVHK</sequence>
<evidence type="ECO:0000256" key="1">
    <source>
        <dbReference type="SAM" id="SignalP"/>
    </source>
</evidence>